<proteinExistence type="predicted"/>
<dbReference type="Proteomes" id="UP000499080">
    <property type="component" value="Unassembled WGS sequence"/>
</dbReference>
<evidence type="ECO:0000313" key="2">
    <source>
        <dbReference type="Proteomes" id="UP000499080"/>
    </source>
</evidence>
<sequence length="99" mass="11475">MRVKIRALSQNVGNRTDHTTVRIRSQNLFIEGRQLNLHNYRPLFRCPSLEARKHSVCGISAWTPPLQMTYLNHHLLIQPVLTLSQRSKVRSNFAKSITL</sequence>
<organism evidence="1 2">
    <name type="scientific">Araneus ventricosus</name>
    <name type="common">Orbweaver spider</name>
    <name type="synonym">Epeira ventricosa</name>
    <dbReference type="NCBI Taxonomy" id="182803"/>
    <lineage>
        <taxon>Eukaryota</taxon>
        <taxon>Metazoa</taxon>
        <taxon>Ecdysozoa</taxon>
        <taxon>Arthropoda</taxon>
        <taxon>Chelicerata</taxon>
        <taxon>Arachnida</taxon>
        <taxon>Araneae</taxon>
        <taxon>Araneomorphae</taxon>
        <taxon>Entelegynae</taxon>
        <taxon>Araneoidea</taxon>
        <taxon>Araneidae</taxon>
        <taxon>Araneus</taxon>
    </lineage>
</organism>
<protein>
    <submittedName>
        <fullName evidence="1">Uncharacterized protein</fullName>
    </submittedName>
</protein>
<evidence type="ECO:0000313" key="1">
    <source>
        <dbReference type="EMBL" id="GBN71632.1"/>
    </source>
</evidence>
<name>A0A4Y2R799_ARAVE</name>
<dbReference type="AlphaFoldDB" id="A0A4Y2R799"/>
<keyword evidence="2" id="KW-1185">Reference proteome</keyword>
<comment type="caution">
    <text evidence="1">The sequence shown here is derived from an EMBL/GenBank/DDBJ whole genome shotgun (WGS) entry which is preliminary data.</text>
</comment>
<reference evidence="1 2" key="1">
    <citation type="journal article" date="2019" name="Sci. Rep.">
        <title>Orb-weaving spider Araneus ventricosus genome elucidates the spidroin gene catalogue.</title>
        <authorList>
            <person name="Kono N."/>
            <person name="Nakamura H."/>
            <person name="Ohtoshi R."/>
            <person name="Moran D.A.P."/>
            <person name="Shinohara A."/>
            <person name="Yoshida Y."/>
            <person name="Fujiwara M."/>
            <person name="Mori M."/>
            <person name="Tomita M."/>
            <person name="Arakawa K."/>
        </authorList>
    </citation>
    <scope>NUCLEOTIDE SEQUENCE [LARGE SCALE GENOMIC DNA]</scope>
</reference>
<gene>
    <name evidence="1" type="ORF">AVEN_103702_1</name>
</gene>
<accession>A0A4Y2R799</accession>
<dbReference type="EMBL" id="BGPR01016050">
    <property type="protein sequence ID" value="GBN71632.1"/>
    <property type="molecule type" value="Genomic_DNA"/>
</dbReference>